<accession>A0AAW6I4H8</accession>
<dbReference type="GO" id="GO:0009246">
    <property type="term" value="P:enterobacterial common antigen biosynthetic process"/>
    <property type="evidence" value="ECO:0007669"/>
    <property type="project" value="TreeGrafter"/>
</dbReference>
<keyword evidence="4 7" id="KW-0812">Transmembrane</keyword>
<evidence type="ECO:0000256" key="3">
    <source>
        <dbReference type="ARBA" id="ARBA00022475"/>
    </source>
</evidence>
<gene>
    <name evidence="9" type="ORF">PQG89_08935</name>
</gene>
<evidence type="ECO:0000256" key="6">
    <source>
        <dbReference type="ARBA" id="ARBA00023136"/>
    </source>
</evidence>
<feature type="transmembrane region" description="Helical" evidence="7">
    <location>
        <begin position="291"/>
        <end position="312"/>
    </location>
</feature>
<reference evidence="9" key="1">
    <citation type="submission" date="2023-01" db="EMBL/GenBank/DDBJ databases">
        <title>Exploring GABA producing Bacteroides strains toward improving mental health.</title>
        <authorList>
            <person name="Yousuf B."/>
            <person name="Bouhlel N.E."/>
            <person name="Mottawea W."/>
            <person name="Hammami R."/>
        </authorList>
    </citation>
    <scope>NUCLEOTIDE SEQUENCE</scope>
    <source>
        <strain evidence="9">UO.H1047</strain>
    </source>
</reference>
<organism evidence="9 10">
    <name type="scientific">Parabacteroides johnsonii</name>
    <dbReference type="NCBI Taxonomy" id="387661"/>
    <lineage>
        <taxon>Bacteria</taxon>
        <taxon>Pseudomonadati</taxon>
        <taxon>Bacteroidota</taxon>
        <taxon>Bacteroidia</taxon>
        <taxon>Bacteroidales</taxon>
        <taxon>Tannerellaceae</taxon>
        <taxon>Parabacteroides</taxon>
    </lineage>
</organism>
<sequence length="327" mass="38622">MYTVLIVMVVYIHSYYLEAQQYNVALFLQNFTGTKGVGRTANYLFFCISGYLFARNIKNINDVWTKMKKRWCTLLLPYLLWNLIFVLWYVVLENVPGVSGFNNSSGIVEKYWEQPILESLYDLFIAPAAFQLWFLRDLLVMLVFTPILWWIAKRQWMVSLIMALCSTIFYPWLIYFWLGIIIAVQKWDIEDYYRPKWAIAVSSIIFVGYAVYLALGNKSFIIYEVPVNLLGLYLLWSFYDMFARGRCFANRGLWKYICGYSFFIYCFHEPAFNIIKKLALTIYGTSEKVLIFFYLINPWIMVAIAVITAKMLQRMTPRIYKTLTGGR</sequence>
<comment type="caution">
    <text evidence="9">The sequence shown here is derived from an EMBL/GenBank/DDBJ whole genome shotgun (WGS) entry which is preliminary data.</text>
</comment>
<evidence type="ECO:0000259" key="8">
    <source>
        <dbReference type="Pfam" id="PF01757"/>
    </source>
</evidence>
<feature type="transmembrane region" description="Helical" evidence="7">
    <location>
        <begin position="158"/>
        <end position="185"/>
    </location>
</feature>
<protein>
    <submittedName>
        <fullName evidence="9">Acyltransferase</fullName>
    </submittedName>
</protein>
<feature type="transmembrane region" description="Helical" evidence="7">
    <location>
        <begin position="130"/>
        <end position="151"/>
    </location>
</feature>
<evidence type="ECO:0000256" key="2">
    <source>
        <dbReference type="ARBA" id="ARBA00007400"/>
    </source>
</evidence>
<evidence type="ECO:0000256" key="5">
    <source>
        <dbReference type="ARBA" id="ARBA00022989"/>
    </source>
</evidence>
<evidence type="ECO:0000256" key="4">
    <source>
        <dbReference type="ARBA" id="ARBA00022692"/>
    </source>
</evidence>
<evidence type="ECO:0000256" key="1">
    <source>
        <dbReference type="ARBA" id="ARBA00004651"/>
    </source>
</evidence>
<feature type="domain" description="Acyltransferase 3" evidence="8">
    <location>
        <begin position="4"/>
        <end position="307"/>
    </location>
</feature>
<feature type="transmembrane region" description="Helical" evidence="7">
    <location>
        <begin position="75"/>
        <end position="92"/>
    </location>
</feature>
<keyword evidence="9" id="KW-0012">Acyltransferase</keyword>
<dbReference type="Proteomes" id="UP001213646">
    <property type="component" value="Unassembled WGS sequence"/>
</dbReference>
<keyword evidence="5 7" id="KW-1133">Transmembrane helix</keyword>
<dbReference type="GO" id="GO:0016413">
    <property type="term" value="F:O-acetyltransferase activity"/>
    <property type="evidence" value="ECO:0007669"/>
    <property type="project" value="TreeGrafter"/>
</dbReference>
<feature type="transmembrane region" description="Helical" evidence="7">
    <location>
        <begin position="36"/>
        <end position="54"/>
    </location>
</feature>
<evidence type="ECO:0000256" key="7">
    <source>
        <dbReference type="SAM" id="Phobius"/>
    </source>
</evidence>
<comment type="similarity">
    <text evidence="2">Belongs to the acyltransferase 3 family.</text>
</comment>
<keyword evidence="6 7" id="KW-0472">Membrane</keyword>
<dbReference type="EMBL" id="JAQPYX010000076">
    <property type="protein sequence ID" value="MDC7149549.1"/>
    <property type="molecule type" value="Genomic_DNA"/>
</dbReference>
<dbReference type="Pfam" id="PF01757">
    <property type="entry name" value="Acyl_transf_3"/>
    <property type="match status" value="1"/>
</dbReference>
<feature type="transmembrane region" description="Helical" evidence="7">
    <location>
        <begin position="197"/>
        <end position="215"/>
    </location>
</feature>
<dbReference type="RefSeq" id="WP_272697568.1">
    <property type="nucleotide sequence ID" value="NZ_JAQPYW010000139.1"/>
</dbReference>
<dbReference type="GO" id="GO:0005886">
    <property type="term" value="C:plasma membrane"/>
    <property type="evidence" value="ECO:0007669"/>
    <property type="project" value="UniProtKB-SubCell"/>
</dbReference>
<proteinExistence type="inferred from homology"/>
<comment type="subcellular location">
    <subcellularLocation>
        <location evidence="1">Cell membrane</location>
        <topology evidence="1">Multi-pass membrane protein</topology>
    </subcellularLocation>
</comment>
<keyword evidence="3" id="KW-1003">Cell membrane</keyword>
<dbReference type="AlphaFoldDB" id="A0AAW6I4H8"/>
<dbReference type="InterPro" id="IPR002656">
    <property type="entry name" value="Acyl_transf_3_dom"/>
</dbReference>
<dbReference type="PANTHER" id="PTHR40074">
    <property type="entry name" value="O-ACETYLTRANSFERASE WECH"/>
    <property type="match status" value="1"/>
</dbReference>
<dbReference type="PANTHER" id="PTHR40074:SF2">
    <property type="entry name" value="O-ACETYLTRANSFERASE WECH"/>
    <property type="match status" value="1"/>
</dbReference>
<keyword evidence="9" id="KW-0808">Transferase</keyword>
<name>A0AAW6I4H8_9BACT</name>
<evidence type="ECO:0000313" key="9">
    <source>
        <dbReference type="EMBL" id="MDC7149549.1"/>
    </source>
</evidence>
<evidence type="ECO:0000313" key="10">
    <source>
        <dbReference type="Proteomes" id="UP001213646"/>
    </source>
</evidence>